<name>A0A0S7BFC4_9CHLR</name>
<sequence length="70" mass="7750">MQCWVCEKPARAACFFCGRFVCKEHAKTMPAFLAMFLGSNSTPKGLAVANVIWCGICEPQPEPIGMPELW</sequence>
<dbReference type="RefSeq" id="WP_075072990.1">
    <property type="nucleotide sequence ID" value="NZ_DF967972.1"/>
</dbReference>
<evidence type="ECO:0008006" key="3">
    <source>
        <dbReference type="Google" id="ProtNLM"/>
    </source>
</evidence>
<dbReference type="OrthoDB" id="195972at2"/>
<accession>A0A0S7BFC4</accession>
<keyword evidence="2" id="KW-1185">Reference proteome</keyword>
<evidence type="ECO:0000313" key="2">
    <source>
        <dbReference type="Proteomes" id="UP000055060"/>
    </source>
</evidence>
<dbReference type="STRING" id="360412.LARV_01423"/>
<reference evidence="1" key="1">
    <citation type="submission" date="2015-07" db="EMBL/GenBank/DDBJ databases">
        <title>Draft Genome Sequences of Anaerolinea thermolimosa IMO-1, Bellilinea caldifistulae GOMI-1, Leptolinea tardivitalis YMTK-2, Levilinea saccharolytica KIBI-1,Longilinea arvoryzae KOME-1, Previously Described as Members of the Anaerolineaceae (Chloroflexi).</title>
        <authorList>
            <person name="Sekiguchi Y."/>
            <person name="Ohashi A."/>
            <person name="Matsuura N."/>
            <person name="Tourlousse M.D."/>
        </authorList>
    </citation>
    <scope>NUCLEOTIDE SEQUENCE [LARGE SCALE GENOMIC DNA]</scope>
    <source>
        <strain evidence="1">KOME-1</strain>
    </source>
</reference>
<gene>
    <name evidence="1" type="ORF">LARV_01423</name>
</gene>
<dbReference type="Proteomes" id="UP000055060">
    <property type="component" value="Unassembled WGS sequence"/>
</dbReference>
<proteinExistence type="predicted"/>
<dbReference type="AlphaFoldDB" id="A0A0S7BFC4"/>
<dbReference type="EMBL" id="DF967972">
    <property type="protein sequence ID" value="GAP13668.1"/>
    <property type="molecule type" value="Genomic_DNA"/>
</dbReference>
<evidence type="ECO:0000313" key="1">
    <source>
        <dbReference type="EMBL" id="GAP13668.1"/>
    </source>
</evidence>
<protein>
    <recommendedName>
        <fullName evidence="3">NSD Cys-His rich domain-containing protein</fullName>
    </recommendedName>
</protein>
<organism evidence="1">
    <name type="scientific">Longilinea arvoryzae</name>
    <dbReference type="NCBI Taxonomy" id="360412"/>
    <lineage>
        <taxon>Bacteria</taxon>
        <taxon>Bacillati</taxon>
        <taxon>Chloroflexota</taxon>
        <taxon>Anaerolineae</taxon>
        <taxon>Anaerolineales</taxon>
        <taxon>Anaerolineaceae</taxon>
        <taxon>Longilinea</taxon>
    </lineage>
</organism>